<sequence>MDHSLFQGPLQDKRQQHGLCETNKREVAVGAGEGDGGGGGRVVGRLRQRRRSPGTPSPSAAIYRPRSSRFAPGPSCLLQRGSHQPRDNKQVHRARPRRSGCLRDPREAYRVATSSPPGREDATFL</sequence>
<gene>
    <name evidence="1" type="ORF">MRATA1EN3_LOCUS23464</name>
</gene>
<accession>A0ACB0FJQ6</accession>
<proteinExistence type="predicted"/>
<evidence type="ECO:0000313" key="1">
    <source>
        <dbReference type="EMBL" id="CAI9712251.1"/>
    </source>
</evidence>
<protein>
    <submittedName>
        <fullName evidence="1">Uncharacterized protein</fullName>
    </submittedName>
</protein>
<evidence type="ECO:0000313" key="2">
    <source>
        <dbReference type="Proteomes" id="UP001162501"/>
    </source>
</evidence>
<name>A0ACB0FJQ6_RANTA</name>
<organism evidence="1 2">
    <name type="scientific">Rangifer tarandus platyrhynchus</name>
    <name type="common">Svalbard reindeer</name>
    <dbReference type="NCBI Taxonomy" id="3082113"/>
    <lineage>
        <taxon>Eukaryota</taxon>
        <taxon>Metazoa</taxon>
        <taxon>Chordata</taxon>
        <taxon>Craniata</taxon>
        <taxon>Vertebrata</taxon>
        <taxon>Euteleostomi</taxon>
        <taxon>Mammalia</taxon>
        <taxon>Eutheria</taxon>
        <taxon>Laurasiatheria</taxon>
        <taxon>Artiodactyla</taxon>
        <taxon>Ruminantia</taxon>
        <taxon>Pecora</taxon>
        <taxon>Cervidae</taxon>
        <taxon>Odocoileinae</taxon>
        <taxon>Rangifer</taxon>
    </lineage>
</organism>
<dbReference type="Proteomes" id="UP001162501">
    <property type="component" value="Chromosome 7"/>
</dbReference>
<reference evidence="1" key="1">
    <citation type="submission" date="2023-05" db="EMBL/GenBank/DDBJ databases">
        <authorList>
            <consortium name="ELIXIR-Norway"/>
        </authorList>
    </citation>
    <scope>NUCLEOTIDE SEQUENCE</scope>
</reference>
<dbReference type="EMBL" id="OX596091">
    <property type="protein sequence ID" value="CAI9712251.1"/>
    <property type="molecule type" value="Genomic_DNA"/>
</dbReference>